<feature type="domain" description="AB hydrolase-1" evidence="1">
    <location>
        <begin position="43"/>
        <end position="296"/>
    </location>
</feature>
<protein>
    <submittedName>
        <fullName evidence="2">Pimeloyl-ACP methyl ester carboxylesterase</fullName>
    </submittedName>
</protein>
<accession>A0A1M6WC92</accession>
<dbReference type="PANTHER" id="PTHR43798:SF33">
    <property type="entry name" value="HYDROLASE, PUTATIVE (AFU_ORTHOLOGUE AFUA_2G14860)-RELATED"/>
    <property type="match status" value="1"/>
</dbReference>
<dbReference type="Gene3D" id="3.40.50.1820">
    <property type="entry name" value="alpha/beta hydrolase"/>
    <property type="match status" value="1"/>
</dbReference>
<dbReference type="STRING" id="1848.SAMN05443637_11477"/>
<dbReference type="GO" id="GO:0016020">
    <property type="term" value="C:membrane"/>
    <property type="evidence" value="ECO:0007669"/>
    <property type="project" value="TreeGrafter"/>
</dbReference>
<keyword evidence="3" id="KW-1185">Reference proteome</keyword>
<dbReference type="PANTHER" id="PTHR43798">
    <property type="entry name" value="MONOACYLGLYCEROL LIPASE"/>
    <property type="match status" value="1"/>
</dbReference>
<dbReference type="Proteomes" id="UP000184363">
    <property type="component" value="Unassembled WGS sequence"/>
</dbReference>
<proteinExistence type="predicted"/>
<dbReference type="EMBL" id="FRAP01000014">
    <property type="protein sequence ID" value="SHK91125.1"/>
    <property type="molecule type" value="Genomic_DNA"/>
</dbReference>
<evidence type="ECO:0000259" key="1">
    <source>
        <dbReference type="Pfam" id="PF12697"/>
    </source>
</evidence>
<reference evidence="2 3" key="1">
    <citation type="submission" date="2016-11" db="EMBL/GenBank/DDBJ databases">
        <authorList>
            <person name="Jaros S."/>
            <person name="Januszkiewicz K."/>
            <person name="Wedrychowicz H."/>
        </authorList>
    </citation>
    <scope>NUCLEOTIDE SEQUENCE [LARGE SCALE GENOMIC DNA]</scope>
    <source>
        <strain evidence="2 3">DSM 43832</strain>
    </source>
</reference>
<gene>
    <name evidence="2" type="ORF">SAMN05443637_11477</name>
</gene>
<dbReference type="PRINTS" id="PR00111">
    <property type="entry name" value="ABHYDROLASE"/>
</dbReference>
<evidence type="ECO:0000313" key="2">
    <source>
        <dbReference type="EMBL" id="SHK91125.1"/>
    </source>
</evidence>
<dbReference type="InterPro" id="IPR050266">
    <property type="entry name" value="AB_hydrolase_sf"/>
</dbReference>
<dbReference type="InterPro" id="IPR029058">
    <property type="entry name" value="AB_hydrolase_fold"/>
</dbReference>
<evidence type="ECO:0000313" key="3">
    <source>
        <dbReference type="Proteomes" id="UP000184363"/>
    </source>
</evidence>
<dbReference type="Pfam" id="PF12697">
    <property type="entry name" value="Abhydrolase_6"/>
    <property type="match status" value="1"/>
</dbReference>
<name>A0A1M6WC92_PSETH</name>
<dbReference type="InterPro" id="IPR000073">
    <property type="entry name" value="AB_hydrolase_1"/>
</dbReference>
<organism evidence="2 3">
    <name type="scientific">Pseudonocardia thermophila</name>
    <dbReference type="NCBI Taxonomy" id="1848"/>
    <lineage>
        <taxon>Bacteria</taxon>
        <taxon>Bacillati</taxon>
        <taxon>Actinomycetota</taxon>
        <taxon>Actinomycetes</taxon>
        <taxon>Pseudonocardiales</taxon>
        <taxon>Pseudonocardiaceae</taxon>
        <taxon>Pseudonocardia</taxon>
    </lineage>
</organism>
<dbReference type="SUPFAM" id="SSF53474">
    <property type="entry name" value="alpha/beta-Hydrolases"/>
    <property type="match status" value="1"/>
</dbReference>
<dbReference type="RefSeq" id="WP_073458345.1">
    <property type="nucleotide sequence ID" value="NZ_CALGVN010000014.1"/>
</dbReference>
<dbReference type="GO" id="GO:0003824">
    <property type="term" value="F:catalytic activity"/>
    <property type="evidence" value="ECO:0007669"/>
    <property type="project" value="UniProtKB-ARBA"/>
</dbReference>
<sequence>MTDVATRLDPAPYAGPWPGREITAGGVTLHVRETPGPDGTPAVYVHGLAGSATNWTDLAGLLAPHAAGMAIDLPGFGRSRPLAVPDWTPSGHADAVLCFLAGLGRRVHLLGNSLGGLVALSVAARRPELVATLTLVSPAVPDRRPSPRRLADPRMLLAALPGPIGKRARAELGGLTALERAAQLVGICFGDPSVVPEHRLRELAAELEERARLPWAYTAHQETGRQLLISWLRGPSPWPLAARIRVPTLVVWGEQDRLVSPSLARRTAALTRGRLVMLPGVGHVGHIEAPHAVAAAVTRMWQDVAAGRWEESGGDGTLTLAKNAGQKEP</sequence>
<dbReference type="AlphaFoldDB" id="A0A1M6WC92"/>